<dbReference type="Proteomes" id="UP000788262">
    <property type="component" value="Unassembled WGS sequence"/>
</dbReference>
<reference evidence="2 3" key="1">
    <citation type="submission" date="2021-02" db="EMBL/GenBank/DDBJ databases">
        <title>Whole genome sequencing of Streptomyces actuosus VRA1.</title>
        <authorList>
            <person name="Sen G."/>
            <person name="Sen A."/>
        </authorList>
    </citation>
    <scope>NUCLEOTIDE SEQUENCE [LARGE SCALE GENOMIC DNA]</scope>
    <source>
        <strain evidence="2 3">VRA1</strain>
    </source>
</reference>
<name>A0ABS2W0X8_STRAS</name>
<dbReference type="EMBL" id="JAFFZS010000057">
    <property type="protein sequence ID" value="MBN0049066.1"/>
    <property type="molecule type" value="Genomic_DNA"/>
</dbReference>
<evidence type="ECO:0000313" key="3">
    <source>
        <dbReference type="Proteomes" id="UP000788262"/>
    </source>
</evidence>
<evidence type="ECO:0008006" key="4">
    <source>
        <dbReference type="Google" id="ProtNLM"/>
    </source>
</evidence>
<feature type="transmembrane region" description="Helical" evidence="1">
    <location>
        <begin position="75"/>
        <end position="93"/>
    </location>
</feature>
<evidence type="ECO:0000313" key="2">
    <source>
        <dbReference type="EMBL" id="MBN0049066.1"/>
    </source>
</evidence>
<comment type="caution">
    <text evidence="2">The sequence shown here is derived from an EMBL/GenBank/DDBJ whole genome shotgun (WGS) entry which is preliminary data.</text>
</comment>
<proteinExistence type="predicted"/>
<protein>
    <recommendedName>
        <fullName evidence="4">DUF2637 domain-containing protein</fullName>
    </recommendedName>
</protein>
<keyword evidence="1" id="KW-0812">Transmembrane</keyword>
<feature type="transmembrane region" description="Helical" evidence="1">
    <location>
        <begin position="52"/>
        <end position="70"/>
    </location>
</feature>
<sequence length="145" mass="15635">MRERWDGQPLWARGVLAVYVIGFVEGACVHLLDLARDGVHAYAAFPQVPLRVFFVGLAVLDPLVAVRVGLVRRDGVRLAGAVTVADVLANWWGNRHWLQDDPARLVPLAPLTLFGLFVVASLVPLCRTVAGPANEPRTVPSAAGP</sequence>
<keyword evidence="3" id="KW-1185">Reference proteome</keyword>
<keyword evidence="1" id="KW-1133">Transmembrane helix</keyword>
<accession>A0ABS2W0X8</accession>
<feature type="transmembrane region" description="Helical" evidence="1">
    <location>
        <begin position="105"/>
        <end position="126"/>
    </location>
</feature>
<gene>
    <name evidence="2" type="ORF">JS756_34295</name>
</gene>
<evidence type="ECO:0000256" key="1">
    <source>
        <dbReference type="SAM" id="Phobius"/>
    </source>
</evidence>
<feature type="transmembrane region" description="Helical" evidence="1">
    <location>
        <begin position="12"/>
        <end position="32"/>
    </location>
</feature>
<organism evidence="2 3">
    <name type="scientific">Streptomyces actuosus</name>
    <dbReference type="NCBI Taxonomy" id="1885"/>
    <lineage>
        <taxon>Bacteria</taxon>
        <taxon>Bacillati</taxon>
        <taxon>Actinomycetota</taxon>
        <taxon>Actinomycetes</taxon>
        <taxon>Kitasatosporales</taxon>
        <taxon>Streptomycetaceae</taxon>
        <taxon>Streptomyces</taxon>
    </lineage>
</organism>
<keyword evidence="1" id="KW-0472">Membrane</keyword>